<gene>
    <name evidence="2" type="ORF">ACFQ0E_16035</name>
</gene>
<keyword evidence="1" id="KW-0732">Signal</keyword>
<sequence length="221" mass="23962">MTRPFPHALAILLMVGGTQPAFAAKPAADVRTLEARERETLDGVVAAALVGALSEQLGGREVKIRLGQVDVRVSSLRDRIVSGQGELQIDGAPEWLGFRFSTLYDSLYESAGYPELSIGIAGPGGRAVPNDSGLIREAEERVIAQLAREFGYQKVWLQLDRIATVESGQRYLRIDASGTADFGRDGAAPARIEGLYDREQKVWLRVAYVLESTMPQPPPAG</sequence>
<proteinExistence type="predicted"/>
<feature type="signal peptide" evidence="1">
    <location>
        <begin position="1"/>
        <end position="23"/>
    </location>
</feature>
<dbReference type="RefSeq" id="WP_386825544.1">
    <property type="nucleotide sequence ID" value="NZ_JBHTIF010000004.1"/>
</dbReference>
<accession>A0ABW2YFC2</accession>
<reference evidence="3" key="1">
    <citation type="journal article" date="2019" name="Int. J. Syst. Evol. Microbiol.">
        <title>The Global Catalogue of Microorganisms (GCM) 10K type strain sequencing project: providing services to taxonomists for standard genome sequencing and annotation.</title>
        <authorList>
            <consortium name="The Broad Institute Genomics Platform"/>
            <consortium name="The Broad Institute Genome Sequencing Center for Infectious Disease"/>
            <person name="Wu L."/>
            <person name="Ma J."/>
        </authorList>
    </citation>
    <scope>NUCLEOTIDE SEQUENCE [LARGE SCALE GENOMIC DNA]</scope>
    <source>
        <strain evidence="3">CCUG 55585</strain>
    </source>
</reference>
<keyword evidence="3" id="KW-1185">Reference proteome</keyword>
<dbReference type="EMBL" id="JBHTIF010000004">
    <property type="protein sequence ID" value="MFD0727106.1"/>
    <property type="molecule type" value="Genomic_DNA"/>
</dbReference>
<organism evidence="2 3">
    <name type="scientific">Lysobacter brunescens</name>
    <dbReference type="NCBI Taxonomy" id="262323"/>
    <lineage>
        <taxon>Bacteria</taxon>
        <taxon>Pseudomonadati</taxon>
        <taxon>Pseudomonadota</taxon>
        <taxon>Gammaproteobacteria</taxon>
        <taxon>Lysobacterales</taxon>
        <taxon>Lysobacteraceae</taxon>
        <taxon>Lysobacter</taxon>
    </lineage>
</organism>
<name>A0ABW2YFC2_9GAMM</name>
<dbReference type="Proteomes" id="UP001597110">
    <property type="component" value="Unassembled WGS sequence"/>
</dbReference>
<comment type="caution">
    <text evidence="2">The sequence shown here is derived from an EMBL/GenBank/DDBJ whole genome shotgun (WGS) entry which is preliminary data.</text>
</comment>
<protein>
    <submittedName>
        <fullName evidence="2">Uncharacterized protein</fullName>
    </submittedName>
</protein>
<feature type="chain" id="PRO_5045732585" evidence="1">
    <location>
        <begin position="24"/>
        <end position="221"/>
    </location>
</feature>
<evidence type="ECO:0000313" key="2">
    <source>
        <dbReference type="EMBL" id="MFD0727106.1"/>
    </source>
</evidence>
<evidence type="ECO:0000313" key="3">
    <source>
        <dbReference type="Proteomes" id="UP001597110"/>
    </source>
</evidence>
<evidence type="ECO:0000256" key="1">
    <source>
        <dbReference type="SAM" id="SignalP"/>
    </source>
</evidence>